<name>A0ABV4MJ13_9VIBR</name>
<proteinExistence type="predicted"/>
<accession>A0ABV4MJ13</accession>
<evidence type="ECO:0000313" key="1">
    <source>
        <dbReference type="EMBL" id="MEZ8209555.1"/>
    </source>
</evidence>
<comment type="caution">
    <text evidence="1">The sequence shown here is derived from an EMBL/GenBank/DDBJ whole genome shotgun (WGS) entry which is preliminary data.</text>
</comment>
<protein>
    <submittedName>
        <fullName evidence="1">Uncharacterized protein</fullName>
    </submittedName>
</protein>
<dbReference type="Gene3D" id="3.90.210.10">
    <property type="entry name" value="Heat-Labile Enterotoxin, subunit A"/>
    <property type="match status" value="1"/>
</dbReference>
<reference evidence="1 2" key="1">
    <citation type="submission" date="2024-06" db="EMBL/GenBank/DDBJ databases">
        <authorList>
            <person name="Steensen K."/>
            <person name="Seneca J."/>
            <person name="Bartlau N."/>
            <person name="Yu A.X."/>
            <person name="Polz M.F."/>
        </authorList>
    </citation>
    <scope>NUCLEOTIDE SEQUENCE [LARGE SCALE GENOMIC DNA]</scope>
    <source>
        <strain evidence="1 2">1F146</strain>
    </source>
</reference>
<dbReference type="SUPFAM" id="SSF56399">
    <property type="entry name" value="ADP-ribosylation"/>
    <property type="match status" value="1"/>
</dbReference>
<evidence type="ECO:0000313" key="2">
    <source>
        <dbReference type="Proteomes" id="UP001569151"/>
    </source>
</evidence>
<dbReference type="Proteomes" id="UP001569151">
    <property type="component" value="Unassembled WGS sequence"/>
</dbReference>
<sequence>MLQIRDFTGSSHRLTQLQPGDKERMRIVYRADTRPPSTIFSVGFKPRFKGGIQIQDGGQMIGGISTSKEITIAMKYASLYGGYVYALYTDDKSVDVVDELYKKGKHAALPNAYTQMEIACNSIPPNQIVMARKVTCDDDKKMTWEGVFETNPKREQKQDSDPMYITANYLFNLDMPFKAPE</sequence>
<dbReference type="EMBL" id="JBGOOS010000016">
    <property type="protein sequence ID" value="MEZ8209555.1"/>
    <property type="molecule type" value="Genomic_DNA"/>
</dbReference>
<organism evidence="1 2">
    <name type="scientific">Vibrio bivalvicida</name>
    <dbReference type="NCBI Taxonomy" id="1276888"/>
    <lineage>
        <taxon>Bacteria</taxon>
        <taxon>Pseudomonadati</taxon>
        <taxon>Pseudomonadota</taxon>
        <taxon>Gammaproteobacteria</taxon>
        <taxon>Vibrionales</taxon>
        <taxon>Vibrionaceae</taxon>
        <taxon>Vibrio</taxon>
        <taxon>Vibrio oreintalis group</taxon>
    </lineage>
</organism>
<gene>
    <name evidence="1" type="ORF">ACED39_12275</name>
</gene>
<dbReference type="RefSeq" id="WP_371719192.1">
    <property type="nucleotide sequence ID" value="NZ_JBGOOF010000018.1"/>
</dbReference>
<keyword evidence="2" id="KW-1185">Reference proteome</keyword>